<feature type="domain" description="SP-RING-type" evidence="8">
    <location>
        <begin position="957"/>
        <end position="1051"/>
    </location>
</feature>
<dbReference type="AlphaFoldDB" id="A0AAD5XY98"/>
<keyword evidence="10" id="KW-1185">Reference proteome</keyword>
<reference evidence="9" key="1">
    <citation type="submission" date="2020-05" db="EMBL/GenBank/DDBJ databases">
        <title>Phylogenomic resolution of chytrid fungi.</title>
        <authorList>
            <person name="Stajich J.E."/>
            <person name="Amses K."/>
            <person name="Simmons R."/>
            <person name="Seto K."/>
            <person name="Myers J."/>
            <person name="Bonds A."/>
            <person name="Quandt C.A."/>
            <person name="Barry K."/>
            <person name="Liu P."/>
            <person name="Grigoriev I."/>
            <person name="Longcore J.E."/>
            <person name="James T.Y."/>
        </authorList>
    </citation>
    <scope>NUCLEOTIDE SEQUENCE</scope>
    <source>
        <strain evidence="9">JEL0476</strain>
    </source>
</reference>
<dbReference type="CDD" id="cd16650">
    <property type="entry name" value="SP-RING_PIAS-like"/>
    <property type="match status" value="1"/>
</dbReference>
<evidence type="ECO:0000313" key="10">
    <source>
        <dbReference type="Proteomes" id="UP001211065"/>
    </source>
</evidence>
<evidence type="ECO:0000256" key="2">
    <source>
        <dbReference type="ARBA" id="ARBA00022771"/>
    </source>
</evidence>
<feature type="region of interest" description="Disordered" evidence="6">
    <location>
        <begin position="384"/>
        <end position="412"/>
    </location>
</feature>
<dbReference type="Proteomes" id="UP001211065">
    <property type="component" value="Unassembled WGS sequence"/>
</dbReference>
<dbReference type="InterPro" id="IPR013083">
    <property type="entry name" value="Znf_RING/FYVE/PHD"/>
</dbReference>
<organism evidence="9 10">
    <name type="scientific">Clydaea vesicula</name>
    <dbReference type="NCBI Taxonomy" id="447962"/>
    <lineage>
        <taxon>Eukaryota</taxon>
        <taxon>Fungi</taxon>
        <taxon>Fungi incertae sedis</taxon>
        <taxon>Chytridiomycota</taxon>
        <taxon>Chytridiomycota incertae sedis</taxon>
        <taxon>Chytridiomycetes</taxon>
        <taxon>Lobulomycetales</taxon>
        <taxon>Lobulomycetaceae</taxon>
        <taxon>Clydaea</taxon>
    </lineage>
</organism>
<gene>
    <name evidence="9" type="ORF">HK099_006388</name>
</gene>
<feature type="coiled-coil region" evidence="5">
    <location>
        <begin position="1111"/>
        <end position="1138"/>
    </location>
</feature>
<dbReference type="EMBL" id="JADGJW010000547">
    <property type="protein sequence ID" value="KAJ3215388.1"/>
    <property type="molecule type" value="Genomic_DNA"/>
</dbReference>
<sequence>MDEDKELNSLKENCRKAGNLYFNSKAQLDQKLEEIAILQKEVNRYKEVYTTLKNAVEVKKDEKLKKLDVLLLSPQSSQNVNNLNSFKPVTQNLGVSEGQTDSFLNTNTTQLNLQKYNYKNQTEDASSLLQNLKNYNQNITGNTGNYSNKNFYNTASDTTKKNINNMNNIGNFSPTINDEYNQTLDNKRLNNFSHTYSNQNAGNTLKINQHTPVRPTQNLEFKKKSPRDCITFLEDVISFLKKDANYFEVCCEEVIKFYKAQEEAYSPELTPMMKEFIKIAFVSASKCNNSRPLKKVIAQIYTKVEKMDTEFIAFFNSLSNEPKVFLPSNAAQRQTSQPANTQLQYLLPHQMYQLPIGYHFQGHHLPFGQQQQIRPLYQVPQSLNSNQNQQVQHSSREHLQPNSNQAINPSYPFATGATLQHQHTQKSQTDTFDSTDKSNTCDYQCSLCGVNFSTKEKLNAHIKQKCAPNIDIGADQNAVSTSSKDEVSHLTQNSTNSTPNVIVNTNNPLESVSLPNKSNGQQQMVSGAFPQNQNQASSTLHNVSIESIQHSSIVASVPENLNSFSTQVYNRIPPVSITPMQTSTKTAVTTAPHITQKKSLVAGTLSSEISPPTEASQVSKLTTSIKSGSADLQLEPLIIYDKSSQEYTAIEKEATPEIVDLNLEESMDSIEKDSISKLTRRSSKDTINKITKTPIAVEPIPLPFESSSDKEKTNLMFTTVLNQKFDADNTMNSTRDTIKNPVPIINERRNIINNATDPYEGKFIANNIGSAERNVIESEKVIKLKTITEYTSLPTKGLIHLMGNLRNKTSLNHLIFRFPFSDDGIKFLNANSNYIAKLCIYDYPKEAKEEIKFISVEVNCVNIVLKKSYLFSHEDKGSKIYFEGDIPKNCLTQENIVRISNTIGGSDRAFCKILMYGEIDFDSLLYKIKHDSRLDAGSTIRKINDKITQMNITSESSNRNHEELSIRFSLMDPISKKKIGYPVRGFMCQHLECFDLKSWYDQQLKTPNSICPICSNPIIPLSLKKLNQENLINFNLIFDEYFNYVLESDVVKNLKENSNVMIDAFGDKKFKIVDNINDRKRISIDLTETNTSKKVKLDSVKVVSNFTSENLEFNTKDRKIKEKNLDELTKEVNWLESDTDED</sequence>
<dbReference type="InterPro" id="IPR004181">
    <property type="entry name" value="Znf_MIZ"/>
</dbReference>
<feature type="coiled-coil region" evidence="5">
    <location>
        <begin position="28"/>
        <end position="55"/>
    </location>
</feature>
<evidence type="ECO:0000256" key="5">
    <source>
        <dbReference type="SAM" id="Coils"/>
    </source>
</evidence>
<protein>
    <submittedName>
        <fullName evidence="9">Uncharacterized protein</fullName>
    </submittedName>
</protein>
<keyword evidence="5" id="KW-0175">Coiled coil</keyword>
<evidence type="ECO:0000256" key="3">
    <source>
        <dbReference type="ARBA" id="ARBA00022833"/>
    </source>
</evidence>
<dbReference type="PANTHER" id="PTHR10782">
    <property type="entry name" value="ZINC FINGER MIZ DOMAIN-CONTAINING PROTEIN"/>
    <property type="match status" value="1"/>
</dbReference>
<keyword evidence="2 4" id="KW-0863">Zinc-finger</keyword>
<feature type="compositionally biased region" description="Low complexity" evidence="6">
    <location>
        <begin position="384"/>
        <end position="393"/>
    </location>
</feature>
<dbReference type="GO" id="GO:0016925">
    <property type="term" value="P:protein sumoylation"/>
    <property type="evidence" value="ECO:0007669"/>
    <property type="project" value="TreeGrafter"/>
</dbReference>
<proteinExistence type="predicted"/>
<comment type="caution">
    <text evidence="9">The sequence shown here is derived from an EMBL/GenBank/DDBJ whole genome shotgun (WGS) entry which is preliminary data.</text>
</comment>
<keyword evidence="1" id="KW-0479">Metal-binding</keyword>
<evidence type="ECO:0000259" key="8">
    <source>
        <dbReference type="PROSITE" id="PS51044"/>
    </source>
</evidence>
<evidence type="ECO:0000313" key="9">
    <source>
        <dbReference type="EMBL" id="KAJ3215388.1"/>
    </source>
</evidence>
<dbReference type="InterPro" id="IPR013087">
    <property type="entry name" value="Znf_C2H2_type"/>
</dbReference>
<keyword evidence="3" id="KW-0862">Zinc</keyword>
<dbReference type="GO" id="GO:0000785">
    <property type="term" value="C:chromatin"/>
    <property type="evidence" value="ECO:0007669"/>
    <property type="project" value="TreeGrafter"/>
</dbReference>
<dbReference type="PROSITE" id="PS50157">
    <property type="entry name" value="ZINC_FINGER_C2H2_2"/>
    <property type="match status" value="1"/>
</dbReference>
<dbReference type="PANTHER" id="PTHR10782:SF4">
    <property type="entry name" value="TONALLI, ISOFORM E"/>
    <property type="match status" value="1"/>
</dbReference>
<evidence type="ECO:0000256" key="6">
    <source>
        <dbReference type="SAM" id="MobiDB-lite"/>
    </source>
</evidence>
<evidence type="ECO:0000259" key="7">
    <source>
        <dbReference type="PROSITE" id="PS50157"/>
    </source>
</evidence>
<dbReference type="Gene3D" id="3.30.40.10">
    <property type="entry name" value="Zinc/RING finger domain, C3HC4 (zinc finger)"/>
    <property type="match status" value="1"/>
</dbReference>
<feature type="region of interest" description="Disordered" evidence="6">
    <location>
        <begin position="417"/>
        <end position="436"/>
    </location>
</feature>
<dbReference type="GO" id="GO:0061665">
    <property type="term" value="F:SUMO ligase activity"/>
    <property type="evidence" value="ECO:0007669"/>
    <property type="project" value="TreeGrafter"/>
</dbReference>
<evidence type="ECO:0000256" key="1">
    <source>
        <dbReference type="ARBA" id="ARBA00022723"/>
    </source>
</evidence>
<evidence type="ECO:0000256" key="4">
    <source>
        <dbReference type="PROSITE-ProRule" id="PRU00452"/>
    </source>
</evidence>
<name>A0AAD5XY98_9FUNG</name>
<dbReference type="GO" id="GO:0008270">
    <property type="term" value="F:zinc ion binding"/>
    <property type="evidence" value="ECO:0007669"/>
    <property type="project" value="UniProtKB-KW"/>
</dbReference>
<feature type="domain" description="C2H2-type" evidence="7">
    <location>
        <begin position="443"/>
        <end position="463"/>
    </location>
</feature>
<dbReference type="PROSITE" id="PS51044">
    <property type="entry name" value="ZF_SP_RING"/>
    <property type="match status" value="1"/>
</dbReference>
<dbReference type="Pfam" id="PF02891">
    <property type="entry name" value="zf-MIZ"/>
    <property type="match status" value="1"/>
</dbReference>
<accession>A0AAD5XY98</accession>